<comment type="subcellular location">
    <subcellularLocation>
        <location evidence="1">Cell membrane</location>
        <topology evidence="1">Multi-pass membrane protein</topology>
    </subcellularLocation>
</comment>
<organism evidence="10 11">
    <name type="scientific">Roseibacillus persicicus</name>
    <dbReference type="NCBI Taxonomy" id="454148"/>
    <lineage>
        <taxon>Bacteria</taxon>
        <taxon>Pseudomonadati</taxon>
        <taxon>Verrucomicrobiota</taxon>
        <taxon>Verrucomicrobiia</taxon>
        <taxon>Verrucomicrobiales</taxon>
        <taxon>Verrucomicrobiaceae</taxon>
        <taxon>Roseibacillus</taxon>
    </lineage>
</organism>
<evidence type="ECO:0000259" key="9">
    <source>
        <dbReference type="Pfam" id="PF12704"/>
    </source>
</evidence>
<feature type="transmembrane region" description="Helical" evidence="7">
    <location>
        <begin position="350"/>
        <end position="377"/>
    </location>
</feature>
<dbReference type="GO" id="GO:0005886">
    <property type="term" value="C:plasma membrane"/>
    <property type="evidence" value="ECO:0007669"/>
    <property type="project" value="UniProtKB-SubCell"/>
</dbReference>
<feature type="transmembrane region" description="Helical" evidence="7">
    <location>
        <begin position="301"/>
        <end position="329"/>
    </location>
</feature>
<dbReference type="RefSeq" id="WP_189566490.1">
    <property type="nucleotide sequence ID" value="NZ_BMXI01000001.1"/>
</dbReference>
<dbReference type="Pfam" id="PF12704">
    <property type="entry name" value="MacB_PCD"/>
    <property type="match status" value="1"/>
</dbReference>
<keyword evidence="3 7" id="KW-0812">Transmembrane</keyword>
<sequence length="428" mass="47511">MLSSHFLNTVQLAVKSLLMHKLRSGLTMLGIIFGVCSVIAMLAIGEGASYEAQERIKRLGSENIIINSVKPPEDNKQTSQQRNWSVEYGLTYKDVTRIQDTIPSIERVVPLRIIRENIRFDRNQESGQVIGTLPSYREVQSIDLVAGRFLSPTDELNKRTVCVITHNLARQLFPYQDPLESTVRVDDTYYQVIGIVNETGTAEQRPQGQESEGQAIDNNIYIPLSAARTRFGETLITRTSGSFNSERVELHRLIIKMKDSPSVIVGEAQIQHLMNHFHEKNDFELIVPLQLLREAEATKKMFNIVLGSIAAISLLVGGIGIMNIMLATVTERTREIGIRRALGATRKDIITQFLIETIVLSVGGGIIGVILGIIVPIGVEFFTEMQTIITLWSVLLAFGISGLTGVIFGLYPASQAAKLDPIDALRQE</sequence>
<dbReference type="Pfam" id="PF02687">
    <property type="entry name" value="FtsX"/>
    <property type="match status" value="1"/>
</dbReference>
<evidence type="ECO:0000256" key="6">
    <source>
        <dbReference type="ARBA" id="ARBA00038076"/>
    </source>
</evidence>
<dbReference type="Proteomes" id="UP000644507">
    <property type="component" value="Unassembled WGS sequence"/>
</dbReference>
<name>A0A918TB89_9BACT</name>
<dbReference type="InterPro" id="IPR025857">
    <property type="entry name" value="MacB_PCD"/>
</dbReference>
<keyword evidence="11" id="KW-1185">Reference proteome</keyword>
<feature type="domain" description="MacB-like periplasmic core" evidence="9">
    <location>
        <begin position="24"/>
        <end position="258"/>
    </location>
</feature>
<evidence type="ECO:0000256" key="5">
    <source>
        <dbReference type="ARBA" id="ARBA00023136"/>
    </source>
</evidence>
<evidence type="ECO:0000256" key="2">
    <source>
        <dbReference type="ARBA" id="ARBA00022475"/>
    </source>
</evidence>
<evidence type="ECO:0000256" key="3">
    <source>
        <dbReference type="ARBA" id="ARBA00022692"/>
    </source>
</evidence>
<dbReference type="InterPro" id="IPR003838">
    <property type="entry name" value="ABC3_permease_C"/>
</dbReference>
<dbReference type="AlphaFoldDB" id="A0A918TB89"/>
<reference evidence="10" key="2">
    <citation type="submission" date="2020-09" db="EMBL/GenBank/DDBJ databases">
        <authorList>
            <person name="Sun Q."/>
            <person name="Kim S."/>
        </authorList>
    </citation>
    <scope>NUCLEOTIDE SEQUENCE</scope>
    <source>
        <strain evidence="10">KCTC 12988</strain>
    </source>
</reference>
<dbReference type="PANTHER" id="PTHR30572:SF4">
    <property type="entry name" value="ABC TRANSPORTER PERMEASE YTRF"/>
    <property type="match status" value="1"/>
</dbReference>
<dbReference type="EMBL" id="BMXI01000001">
    <property type="protein sequence ID" value="GHC40995.1"/>
    <property type="molecule type" value="Genomic_DNA"/>
</dbReference>
<evidence type="ECO:0000256" key="7">
    <source>
        <dbReference type="SAM" id="Phobius"/>
    </source>
</evidence>
<evidence type="ECO:0000256" key="4">
    <source>
        <dbReference type="ARBA" id="ARBA00022989"/>
    </source>
</evidence>
<proteinExistence type="inferred from homology"/>
<reference evidence="10" key="1">
    <citation type="journal article" date="2014" name="Int. J. Syst. Evol. Microbiol.">
        <title>Complete genome sequence of Corynebacterium casei LMG S-19264T (=DSM 44701T), isolated from a smear-ripened cheese.</title>
        <authorList>
            <consortium name="US DOE Joint Genome Institute (JGI-PGF)"/>
            <person name="Walter F."/>
            <person name="Albersmeier A."/>
            <person name="Kalinowski J."/>
            <person name="Ruckert C."/>
        </authorList>
    </citation>
    <scope>NUCLEOTIDE SEQUENCE</scope>
    <source>
        <strain evidence="10">KCTC 12988</strain>
    </source>
</reference>
<gene>
    <name evidence="10" type="ORF">GCM10007100_01990</name>
</gene>
<feature type="transmembrane region" description="Helical" evidence="7">
    <location>
        <begin position="389"/>
        <end position="411"/>
    </location>
</feature>
<dbReference type="PANTHER" id="PTHR30572">
    <property type="entry name" value="MEMBRANE COMPONENT OF TRANSPORTER-RELATED"/>
    <property type="match status" value="1"/>
</dbReference>
<evidence type="ECO:0000313" key="11">
    <source>
        <dbReference type="Proteomes" id="UP000644507"/>
    </source>
</evidence>
<keyword evidence="5 7" id="KW-0472">Membrane</keyword>
<dbReference type="GO" id="GO:0022857">
    <property type="term" value="F:transmembrane transporter activity"/>
    <property type="evidence" value="ECO:0007669"/>
    <property type="project" value="TreeGrafter"/>
</dbReference>
<feature type="transmembrane region" description="Helical" evidence="7">
    <location>
        <begin position="25"/>
        <end position="45"/>
    </location>
</feature>
<comment type="similarity">
    <text evidence="6">Belongs to the ABC-4 integral membrane protein family.</text>
</comment>
<keyword evidence="2" id="KW-1003">Cell membrane</keyword>
<accession>A0A918TB89</accession>
<evidence type="ECO:0000259" key="8">
    <source>
        <dbReference type="Pfam" id="PF02687"/>
    </source>
</evidence>
<dbReference type="InterPro" id="IPR050250">
    <property type="entry name" value="Macrolide_Exporter_MacB"/>
</dbReference>
<evidence type="ECO:0000256" key="1">
    <source>
        <dbReference type="ARBA" id="ARBA00004651"/>
    </source>
</evidence>
<keyword evidence="4 7" id="KW-1133">Transmembrane helix</keyword>
<comment type="caution">
    <text evidence="10">The sequence shown here is derived from an EMBL/GenBank/DDBJ whole genome shotgun (WGS) entry which is preliminary data.</text>
</comment>
<feature type="domain" description="ABC3 transporter permease C-terminal" evidence="8">
    <location>
        <begin position="308"/>
        <end position="421"/>
    </location>
</feature>
<evidence type="ECO:0000313" key="10">
    <source>
        <dbReference type="EMBL" id="GHC40995.1"/>
    </source>
</evidence>
<protein>
    <submittedName>
        <fullName evidence="10">ABC transporter substrate-binding protein</fullName>
    </submittedName>
</protein>